<protein>
    <submittedName>
        <fullName evidence="1">Uncharacterized protein</fullName>
    </submittedName>
</protein>
<organism evidence="1 2">
    <name type="scientific">Gossypium stocksii</name>
    <dbReference type="NCBI Taxonomy" id="47602"/>
    <lineage>
        <taxon>Eukaryota</taxon>
        <taxon>Viridiplantae</taxon>
        <taxon>Streptophyta</taxon>
        <taxon>Embryophyta</taxon>
        <taxon>Tracheophyta</taxon>
        <taxon>Spermatophyta</taxon>
        <taxon>Magnoliopsida</taxon>
        <taxon>eudicotyledons</taxon>
        <taxon>Gunneridae</taxon>
        <taxon>Pentapetalae</taxon>
        <taxon>rosids</taxon>
        <taxon>malvids</taxon>
        <taxon>Malvales</taxon>
        <taxon>Malvaceae</taxon>
        <taxon>Malvoideae</taxon>
        <taxon>Gossypium</taxon>
    </lineage>
</organism>
<dbReference type="AlphaFoldDB" id="A0A9D3WE19"/>
<dbReference type="Proteomes" id="UP000828251">
    <property type="component" value="Unassembled WGS sequence"/>
</dbReference>
<reference evidence="1 2" key="1">
    <citation type="journal article" date="2021" name="Plant Biotechnol. J.">
        <title>Multi-omics assisted identification of the key and species-specific regulatory components of drought-tolerant mechanisms in Gossypium stocksii.</title>
        <authorList>
            <person name="Yu D."/>
            <person name="Ke L."/>
            <person name="Zhang D."/>
            <person name="Wu Y."/>
            <person name="Sun Y."/>
            <person name="Mei J."/>
            <person name="Sun J."/>
            <person name="Sun Y."/>
        </authorList>
    </citation>
    <scope>NUCLEOTIDE SEQUENCE [LARGE SCALE GENOMIC DNA]</scope>
    <source>
        <strain evidence="2">cv. E1</strain>
        <tissue evidence="1">Leaf</tissue>
    </source>
</reference>
<name>A0A9D3WE19_9ROSI</name>
<comment type="caution">
    <text evidence="1">The sequence shown here is derived from an EMBL/GenBank/DDBJ whole genome shotgun (WGS) entry which is preliminary data.</text>
</comment>
<dbReference type="EMBL" id="JAIQCV010000002">
    <property type="protein sequence ID" value="KAH1122008.1"/>
    <property type="molecule type" value="Genomic_DNA"/>
</dbReference>
<evidence type="ECO:0000313" key="1">
    <source>
        <dbReference type="EMBL" id="KAH1122008.1"/>
    </source>
</evidence>
<proteinExistence type="predicted"/>
<keyword evidence="2" id="KW-1185">Reference proteome</keyword>
<accession>A0A9D3WE19</accession>
<evidence type="ECO:0000313" key="2">
    <source>
        <dbReference type="Proteomes" id="UP000828251"/>
    </source>
</evidence>
<sequence>MAKVLAEYERVAVTPKFKWRKVSAVRDFSPGCRRVTTSNLGLSRQISVDQSSEGKW</sequence>
<gene>
    <name evidence="1" type="ORF">J1N35_005168</name>
</gene>